<name>A0ABZ2MBD2_9BACT</name>
<accession>A0ABZ2MBD2</accession>
<dbReference type="EMBL" id="CP089984">
    <property type="protein sequence ID" value="WXB19792.1"/>
    <property type="molecule type" value="Genomic_DNA"/>
</dbReference>
<gene>
    <name evidence="1" type="ORF">LZC94_21530</name>
</gene>
<organism evidence="1 2">
    <name type="scientific">Pendulispora albinea</name>
    <dbReference type="NCBI Taxonomy" id="2741071"/>
    <lineage>
        <taxon>Bacteria</taxon>
        <taxon>Pseudomonadati</taxon>
        <taxon>Myxococcota</taxon>
        <taxon>Myxococcia</taxon>
        <taxon>Myxococcales</taxon>
        <taxon>Sorangiineae</taxon>
        <taxon>Pendulisporaceae</taxon>
        <taxon>Pendulispora</taxon>
    </lineage>
</organism>
<sequence length="72" mass="7691">MGGDILADMFVVLVDESPRPCSGHGVPVARFCKIVLRIDQRAVKNALDPDNLFGASNHGVRGTVVFEKEPGA</sequence>
<keyword evidence="2" id="KW-1185">Reference proteome</keyword>
<protein>
    <submittedName>
        <fullName evidence="1">Uncharacterized protein</fullName>
    </submittedName>
</protein>
<evidence type="ECO:0000313" key="1">
    <source>
        <dbReference type="EMBL" id="WXB19792.1"/>
    </source>
</evidence>
<proteinExistence type="predicted"/>
<reference evidence="1 2" key="1">
    <citation type="submission" date="2021-12" db="EMBL/GenBank/DDBJ databases">
        <title>Discovery of the Pendulisporaceae a myxobacterial family with distinct sporulation behavior and unique specialized metabolism.</title>
        <authorList>
            <person name="Garcia R."/>
            <person name="Popoff A."/>
            <person name="Bader C.D."/>
            <person name="Loehr J."/>
            <person name="Walesch S."/>
            <person name="Walt C."/>
            <person name="Boldt J."/>
            <person name="Bunk B."/>
            <person name="Haeckl F.J.F.P.J."/>
            <person name="Gunesch A.P."/>
            <person name="Birkelbach J."/>
            <person name="Nuebel U."/>
            <person name="Pietschmann T."/>
            <person name="Bach T."/>
            <person name="Mueller R."/>
        </authorList>
    </citation>
    <scope>NUCLEOTIDE SEQUENCE [LARGE SCALE GENOMIC DNA]</scope>
    <source>
        <strain evidence="1 2">MSr11954</strain>
    </source>
</reference>
<evidence type="ECO:0000313" key="2">
    <source>
        <dbReference type="Proteomes" id="UP001370348"/>
    </source>
</evidence>
<dbReference type="Proteomes" id="UP001370348">
    <property type="component" value="Chromosome"/>
</dbReference>
<dbReference type="RefSeq" id="WP_394829389.1">
    <property type="nucleotide sequence ID" value="NZ_CP089984.1"/>
</dbReference>